<name>A0A820EN23_9BILA</name>
<evidence type="ECO:0000313" key="1">
    <source>
        <dbReference type="EMBL" id="CAF3353764.1"/>
    </source>
</evidence>
<evidence type="ECO:0000313" key="3">
    <source>
        <dbReference type="EMBL" id="CAF4248744.1"/>
    </source>
</evidence>
<sequence>MINAPCLQAAITFITIPSHAHDLYLNEAIFKKLPLEQTFEMADVDGGLAFLYNPALQDRKRVCRFICLQDLFDETTVEDMLNRFQQLFVQLFSSKESRFCQTNKSSIPIKKLSINLPNESKEIPTAISARLSDLSNEVTHDENRKDKTVTHKQ</sequence>
<evidence type="ECO:0000313" key="6">
    <source>
        <dbReference type="Proteomes" id="UP000663873"/>
    </source>
</evidence>
<dbReference type="Proteomes" id="UP000663833">
    <property type="component" value="Unassembled WGS sequence"/>
</dbReference>
<dbReference type="Proteomes" id="UP000663873">
    <property type="component" value="Unassembled WGS sequence"/>
</dbReference>
<proteinExistence type="predicted"/>
<dbReference type="OrthoDB" id="416786at2759"/>
<reference evidence="3" key="1">
    <citation type="submission" date="2021-02" db="EMBL/GenBank/DDBJ databases">
        <authorList>
            <person name="Nowell W R."/>
        </authorList>
    </citation>
    <scope>NUCLEOTIDE SEQUENCE</scope>
</reference>
<dbReference type="EMBL" id="CAJNYD010003112">
    <property type="protein sequence ID" value="CAF3478787.1"/>
    <property type="molecule type" value="Genomic_DNA"/>
</dbReference>
<comment type="caution">
    <text evidence="3">The sequence shown here is derived from an EMBL/GenBank/DDBJ whole genome shotgun (WGS) entry which is preliminary data.</text>
</comment>
<protein>
    <submittedName>
        <fullName evidence="3">Uncharacterized protein</fullName>
    </submittedName>
</protein>
<evidence type="ECO:0000313" key="4">
    <source>
        <dbReference type="EMBL" id="CAF4445495.1"/>
    </source>
</evidence>
<dbReference type="EMBL" id="CAJOBP010004604">
    <property type="protein sequence ID" value="CAF4445495.1"/>
    <property type="molecule type" value="Genomic_DNA"/>
</dbReference>
<evidence type="ECO:0000313" key="5">
    <source>
        <dbReference type="Proteomes" id="UP000663851"/>
    </source>
</evidence>
<dbReference type="Proteomes" id="UP000663825">
    <property type="component" value="Unassembled WGS sequence"/>
</dbReference>
<dbReference type="AlphaFoldDB" id="A0A820EN23"/>
<dbReference type="EMBL" id="CAJOBO010000565">
    <property type="protein sequence ID" value="CAF4248744.1"/>
    <property type="molecule type" value="Genomic_DNA"/>
</dbReference>
<dbReference type="EMBL" id="CAJNXB010004076">
    <property type="protein sequence ID" value="CAF3353764.1"/>
    <property type="molecule type" value="Genomic_DNA"/>
</dbReference>
<gene>
    <name evidence="3" type="ORF">HFQ381_LOCUS10318</name>
    <name evidence="2" type="ORF">LUA448_LOCUS23887</name>
    <name evidence="1" type="ORF">TIS948_LOCUS23523</name>
    <name evidence="4" type="ORF">UJA718_LOCUS22405</name>
</gene>
<organism evidence="3 5">
    <name type="scientific">Rotaria socialis</name>
    <dbReference type="NCBI Taxonomy" id="392032"/>
    <lineage>
        <taxon>Eukaryota</taxon>
        <taxon>Metazoa</taxon>
        <taxon>Spiralia</taxon>
        <taxon>Gnathifera</taxon>
        <taxon>Rotifera</taxon>
        <taxon>Eurotatoria</taxon>
        <taxon>Bdelloidea</taxon>
        <taxon>Philodinida</taxon>
        <taxon>Philodinidae</taxon>
        <taxon>Rotaria</taxon>
    </lineage>
</organism>
<dbReference type="Proteomes" id="UP000663851">
    <property type="component" value="Unassembled WGS sequence"/>
</dbReference>
<evidence type="ECO:0000313" key="2">
    <source>
        <dbReference type="EMBL" id="CAF3478787.1"/>
    </source>
</evidence>
<accession>A0A820EN23</accession>
<keyword evidence="6" id="KW-1185">Reference proteome</keyword>